<evidence type="ECO:0000313" key="2">
    <source>
        <dbReference type="Proteomes" id="UP000318995"/>
    </source>
</evidence>
<proteinExistence type="predicted"/>
<name>A0A5C5VXQ5_9BACT</name>
<organism evidence="1 2">
    <name type="scientific">Botrimarina hoheduenensis</name>
    <dbReference type="NCBI Taxonomy" id="2528000"/>
    <lineage>
        <taxon>Bacteria</taxon>
        <taxon>Pseudomonadati</taxon>
        <taxon>Planctomycetota</taxon>
        <taxon>Planctomycetia</taxon>
        <taxon>Pirellulales</taxon>
        <taxon>Lacipirellulaceae</taxon>
        <taxon>Botrimarina</taxon>
    </lineage>
</organism>
<gene>
    <name evidence="1" type="ORF">Pla111_25550</name>
</gene>
<dbReference type="RefSeq" id="WP_146574790.1">
    <property type="nucleotide sequence ID" value="NZ_SJPH01000005.1"/>
</dbReference>
<dbReference type="AlphaFoldDB" id="A0A5C5VXQ5"/>
<comment type="caution">
    <text evidence="1">The sequence shown here is derived from an EMBL/GenBank/DDBJ whole genome shotgun (WGS) entry which is preliminary data.</text>
</comment>
<sequence length="173" mass="19225">MPAIDFPIRRFTRRCAVSDRALAPGEAYYSVIVEEAGDVVRRDVASDSWSSPPANALGWWRATVPLTAGTGQPAPNEVLLRLLHQWENEPHRHELRYLLALLLLRRRVLRMGDGLQLFQPDDEDTAEPTAALSLTGPGGVRYRIDARAPSAERRDDVKEQLMAIVYGTGAKPA</sequence>
<dbReference type="OrthoDB" id="272345at2"/>
<keyword evidence="2" id="KW-1185">Reference proteome</keyword>
<reference evidence="1 2" key="1">
    <citation type="submission" date="2019-02" db="EMBL/GenBank/DDBJ databases">
        <title>Deep-cultivation of Planctomycetes and their phenomic and genomic characterization uncovers novel biology.</title>
        <authorList>
            <person name="Wiegand S."/>
            <person name="Jogler M."/>
            <person name="Boedeker C."/>
            <person name="Pinto D."/>
            <person name="Vollmers J."/>
            <person name="Rivas-Marin E."/>
            <person name="Kohn T."/>
            <person name="Peeters S.H."/>
            <person name="Heuer A."/>
            <person name="Rast P."/>
            <person name="Oberbeckmann S."/>
            <person name="Bunk B."/>
            <person name="Jeske O."/>
            <person name="Meyerdierks A."/>
            <person name="Storesund J.E."/>
            <person name="Kallscheuer N."/>
            <person name="Luecker S."/>
            <person name="Lage O.M."/>
            <person name="Pohl T."/>
            <person name="Merkel B.J."/>
            <person name="Hornburger P."/>
            <person name="Mueller R.-W."/>
            <person name="Bruemmer F."/>
            <person name="Labrenz M."/>
            <person name="Spormann A.M."/>
            <person name="Op Den Camp H."/>
            <person name="Overmann J."/>
            <person name="Amann R."/>
            <person name="Jetten M.S.M."/>
            <person name="Mascher T."/>
            <person name="Medema M.H."/>
            <person name="Devos D.P."/>
            <person name="Kaster A.-K."/>
            <person name="Ovreas L."/>
            <person name="Rohde M."/>
            <person name="Galperin M.Y."/>
            <person name="Jogler C."/>
        </authorList>
    </citation>
    <scope>NUCLEOTIDE SEQUENCE [LARGE SCALE GENOMIC DNA]</scope>
    <source>
        <strain evidence="1 2">Pla111</strain>
    </source>
</reference>
<protein>
    <submittedName>
        <fullName evidence="1">Uncharacterized protein</fullName>
    </submittedName>
</protein>
<accession>A0A5C5VXQ5</accession>
<dbReference type="Proteomes" id="UP000318995">
    <property type="component" value="Unassembled WGS sequence"/>
</dbReference>
<dbReference type="EMBL" id="SJPH01000005">
    <property type="protein sequence ID" value="TWT42917.1"/>
    <property type="molecule type" value="Genomic_DNA"/>
</dbReference>
<evidence type="ECO:0000313" key="1">
    <source>
        <dbReference type="EMBL" id="TWT42917.1"/>
    </source>
</evidence>